<accession>A0A176QDW0</accession>
<protein>
    <submittedName>
        <fullName evidence="1">Uncharacterized protein</fullName>
    </submittedName>
</protein>
<evidence type="ECO:0000313" key="1">
    <source>
        <dbReference type="EMBL" id="OAB87830.1"/>
    </source>
</evidence>
<reference evidence="1 2" key="1">
    <citation type="submission" date="2016-01" db="EMBL/GenBank/DDBJ databases">
        <title>Janibacter melonis strain CD11_4 genome sequencing and assembly.</title>
        <authorList>
            <person name="Nair G.R."/>
            <person name="Kaur G."/>
            <person name="Chander A.M."/>
            <person name="Mayilraj S."/>
        </authorList>
    </citation>
    <scope>NUCLEOTIDE SEQUENCE [LARGE SCALE GENOMIC DNA]</scope>
    <source>
        <strain evidence="1 2">CD11-4</strain>
    </source>
</reference>
<dbReference type="EMBL" id="LQZG01000002">
    <property type="protein sequence ID" value="OAB87830.1"/>
    <property type="molecule type" value="Genomic_DNA"/>
</dbReference>
<evidence type="ECO:0000313" key="2">
    <source>
        <dbReference type="Proteomes" id="UP000076976"/>
    </source>
</evidence>
<dbReference type="Proteomes" id="UP000076976">
    <property type="component" value="Unassembled WGS sequence"/>
</dbReference>
<dbReference type="AlphaFoldDB" id="A0A176QDW0"/>
<gene>
    <name evidence="1" type="ORF">AWH69_07285</name>
</gene>
<organism evidence="1 2">
    <name type="scientific">Janibacter melonis</name>
    <dbReference type="NCBI Taxonomy" id="262209"/>
    <lineage>
        <taxon>Bacteria</taxon>
        <taxon>Bacillati</taxon>
        <taxon>Actinomycetota</taxon>
        <taxon>Actinomycetes</taxon>
        <taxon>Micrococcales</taxon>
        <taxon>Intrasporangiaceae</taxon>
        <taxon>Janibacter</taxon>
    </lineage>
</organism>
<keyword evidence="2" id="KW-1185">Reference proteome</keyword>
<comment type="caution">
    <text evidence="1">The sequence shown here is derived from an EMBL/GenBank/DDBJ whole genome shotgun (WGS) entry which is preliminary data.</text>
</comment>
<proteinExistence type="predicted"/>
<sequence length="86" mass="9253">MQHMTARGNFPTLGQLVSGGFVEGYEEYFGTVEEIIAADAHNPVTGPWLLDDISRVLLLTDDDVAAVLAELGNGYTYDAYGLSATQ</sequence>
<name>A0A176QDW0_9MICO</name>
<dbReference type="STRING" id="262209.AWH69_07285"/>